<evidence type="ECO:0000256" key="11">
    <source>
        <dbReference type="ARBA" id="ARBA00023170"/>
    </source>
</evidence>
<dbReference type="Proteomes" id="UP000076837">
    <property type="component" value="Unassembled WGS sequence"/>
</dbReference>
<keyword evidence="11" id="KW-0675">Receptor</keyword>
<dbReference type="InterPro" id="IPR052605">
    <property type="entry name" value="Fungal_trans_regulator"/>
</dbReference>
<reference evidence="13 14" key="1">
    <citation type="journal article" date="2016" name="Sci. Rep.">
        <title>Draft genome sequencing and secretome analysis of fungal phytopathogen Ascochyta rabiei provides insight into the necrotrophic effector repertoire.</title>
        <authorList>
            <person name="Verma S."/>
            <person name="Gazara R.K."/>
            <person name="Nizam S."/>
            <person name="Parween S."/>
            <person name="Chattopadhyay D."/>
            <person name="Verma P.K."/>
        </authorList>
    </citation>
    <scope>NUCLEOTIDE SEQUENCE [LARGE SCALE GENOMIC DNA]</scope>
    <source>
        <strain evidence="13 14">ArDII</strain>
    </source>
</reference>
<dbReference type="InterPro" id="IPR027417">
    <property type="entry name" value="P-loop_NTPase"/>
</dbReference>
<feature type="region of interest" description="Disordered" evidence="12">
    <location>
        <begin position="135"/>
        <end position="196"/>
    </location>
</feature>
<evidence type="ECO:0000256" key="9">
    <source>
        <dbReference type="ARBA" id="ARBA00023134"/>
    </source>
</evidence>
<name>A0A163LXS5_DIDRA</name>
<evidence type="ECO:0000256" key="8">
    <source>
        <dbReference type="ARBA" id="ARBA00023125"/>
    </source>
</evidence>
<dbReference type="InterPro" id="IPR037141">
    <property type="entry name" value="NDT80_DNA-bd_dom_sf"/>
</dbReference>
<keyword evidence="10" id="KW-0472">Membrane</keyword>
<dbReference type="Gene3D" id="3.40.50.300">
    <property type="entry name" value="P-loop containing nucleotide triphosphate hydrolases"/>
    <property type="match status" value="1"/>
</dbReference>
<evidence type="ECO:0000313" key="14">
    <source>
        <dbReference type="Proteomes" id="UP000076837"/>
    </source>
</evidence>
<evidence type="ECO:0000313" key="13">
    <source>
        <dbReference type="EMBL" id="KZM28218.1"/>
    </source>
</evidence>
<keyword evidence="9" id="KW-0342">GTP-binding</keyword>
<evidence type="ECO:0000256" key="4">
    <source>
        <dbReference type="ARBA" id="ARBA00022692"/>
    </source>
</evidence>
<dbReference type="STRING" id="5454.A0A163LXS5"/>
<evidence type="ECO:0000256" key="5">
    <source>
        <dbReference type="ARBA" id="ARBA00022741"/>
    </source>
</evidence>
<keyword evidence="8" id="KW-0238">DNA-binding</keyword>
<evidence type="ECO:0000256" key="1">
    <source>
        <dbReference type="ARBA" id="ARBA00004389"/>
    </source>
</evidence>
<organism evidence="13 14">
    <name type="scientific">Didymella rabiei</name>
    <name type="common">Chickpea ascochyta blight fungus</name>
    <name type="synonym">Mycosphaerella rabiei</name>
    <dbReference type="NCBI Taxonomy" id="5454"/>
    <lineage>
        <taxon>Eukaryota</taxon>
        <taxon>Fungi</taxon>
        <taxon>Dikarya</taxon>
        <taxon>Ascomycota</taxon>
        <taxon>Pezizomycotina</taxon>
        <taxon>Dothideomycetes</taxon>
        <taxon>Pleosporomycetidae</taxon>
        <taxon>Pleosporales</taxon>
        <taxon>Pleosporineae</taxon>
        <taxon>Didymellaceae</taxon>
        <taxon>Ascochyta</taxon>
    </lineage>
</organism>
<accession>A0A163LXS5</accession>
<comment type="subcellular location">
    <subcellularLocation>
        <location evidence="1">Endoplasmic reticulum membrane</location>
        <topology evidence="1">Single-pass membrane protein</topology>
    </subcellularLocation>
</comment>
<dbReference type="GO" id="GO:0000228">
    <property type="term" value="C:nuclear chromosome"/>
    <property type="evidence" value="ECO:0007669"/>
    <property type="project" value="TreeGrafter"/>
</dbReference>
<dbReference type="PANTHER" id="PTHR35144:SF2">
    <property type="entry name" value="MEIOSIS-SPECIFIC TRANSCRIPTION FACTOR NDT80"/>
    <property type="match status" value="1"/>
</dbReference>
<dbReference type="GO" id="GO:0003677">
    <property type="term" value="F:DNA binding"/>
    <property type="evidence" value="ECO:0007669"/>
    <property type="project" value="UniProtKB-KW"/>
</dbReference>
<feature type="compositionally biased region" description="Low complexity" evidence="12">
    <location>
        <begin position="527"/>
        <end position="541"/>
    </location>
</feature>
<dbReference type="EMBL" id="JYNV01000028">
    <property type="protein sequence ID" value="KZM28218.1"/>
    <property type="molecule type" value="Genomic_DNA"/>
</dbReference>
<dbReference type="SUPFAM" id="SSF49417">
    <property type="entry name" value="p53-like transcription factors"/>
    <property type="match status" value="1"/>
</dbReference>
<protein>
    <recommendedName>
        <fullName evidence="3">Signal recognition particle receptor subunit beta</fullName>
    </recommendedName>
</protein>
<comment type="similarity">
    <text evidence="2">Belongs to the SRP receptor beta subunit family.</text>
</comment>
<keyword evidence="4" id="KW-0812">Transmembrane</keyword>
<dbReference type="SUPFAM" id="SSF52540">
    <property type="entry name" value="P-loop containing nucleoside triphosphate hydrolases"/>
    <property type="match status" value="1"/>
</dbReference>
<feature type="compositionally biased region" description="Polar residues" evidence="12">
    <location>
        <begin position="359"/>
        <end position="394"/>
    </location>
</feature>
<gene>
    <name evidence="13" type="ORF">ST47_g604</name>
</gene>
<dbReference type="InterPro" id="IPR019009">
    <property type="entry name" value="SRP_receptor_beta_su"/>
</dbReference>
<evidence type="ECO:0000256" key="6">
    <source>
        <dbReference type="ARBA" id="ARBA00022824"/>
    </source>
</evidence>
<keyword evidence="5" id="KW-0547">Nucleotide-binding</keyword>
<dbReference type="GO" id="GO:0051321">
    <property type="term" value="P:meiotic cell cycle"/>
    <property type="evidence" value="ECO:0007669"/>
    <property type="project" value="TreeGrafter"/>
</dbReference>
<dbReference type="InterPro" id="IPR024061">
    <property type="entry name" value="NDT80_DNA-bd_dom"/>
</dbReference>
<keyword evidence="7" id="KW-1133">Transmembrane helix</keyword>
<dbReference type="GO" id="GO:0003700">
    <property type="term" value="F:DNA-binding transcription factor activity"/>
    <property type="evidence" value="ECO:0007669"/>
    <property type="project" value="UniProtKB-UniRule"/>
</dbReference>
<dbReference type="GO" id="GO:0005789">
    <property type="term" value="C:endoplasmic reticulum membrane"/>
    <property type="evidence" value="ECO:0007669"/>
    <property type="project" value="UniProtKB-SubCell"/>
</dbReference>
<proteinExistence type="inferred from homology"/>
<keyword evidence="6" id="KW-0256">Endoplasmic reticulum</keyword>
<dbReference type="GO" id="GO:0005525">
    <property type="term" value="F:GTP binding"/>
    <property type="evidence" value="ECO:0007669"/>
    <property type="project" value="UniProtKB-KW"/>
</dbReference>
<feature type="region of interest" description="Disordered" evidence="12">
    <location>
        <begin position="325"/>
        <end position="394"/>
    </location>
</feature>
<dbReference type="InterPro" id="IPR008967">
    <property type="entry name" value="p53-like_TF_DNA-bd_sf"/>
</dbReference>
<comment type="caution">
    <text evidence="13">The sequence shown here is derived from an EMBL/GenBank/DDBJ whole genome shotgun (WGS) entry which is preliminary data.</text>
</comment>
<dbReference type="Gene3D" id="2.60.40.1390">
    <property type="entry name" value="NDT80 DNA-binding domain"/>
    <property type="match status" value="1"/>
</dbReference>
<evidence type="ECO:0000256" key="10">
    <source>
        <dbReference type="ARBA" id="ARBA00023136"/>
    </source>
</evidence>
<feature type="compositionally biased region" description="Polar residues" evidence="12">
    <location>
        <begin position="182"/>
        <end position="194"/>
    </location>
</feature>
<feature type="compositionally biased region" description="Basic and acidic residues" evidence="12">
    <location>
        <begin position="329"/>
        <end position="343"/>
    </location>
</feature>
<dbReference type="Pfam" id="PF05224">
    <property type="entry name" value="NDT80_PhoG"/>
    <property type="match status" value="1"/>
</dbReference>
<dbReference type="Pfam" id="PF09439">
    <property type="entry name" value="SRPRB"/>
    <property type="match status" value="1"/>
</dbReference>
<dbReference type="AlphaFoldDB" id="A0A163LXS5"/>
<dbReference type="GO" id="GO:0045944">
    <property type="term" value="P:positive regulation of transcription by RNA polymerase II"/>
    <property type="evidence" value="ECO:0007669"/>
    <property type="project" value="TreeGrafter"/>
</dbReference>
<sequence length="937" mass="100878">MATENHFSTEDACIDQIGSHAHHNSFAPGVPDQLRRDGALAHTATGMPLGAITSRYGPPRPDATYQSAVALSDSGSGSISTSPSSNASSALAYSYSTFSPIVATTYPNQYPVANNYGGFSCGYGNMSTRRMSSITDASSSAMLPPTRSPGLSNPVSPPMGAPARDNYTTTSGLQRHPHTLSPRHSNLSRYNSLPETPRSVLPTTMPLAYSNYQSSSYSTHNQSSETPPFNAQETYGTITCEGTNVLPALEAKIEKGFFYSSDRVWTCYRRNYFAVNVSFGLNPWISNARLYLDQGNGKPQEQIQSMAVSLAAAVDGTAGKTIELIQHTPKRDKGPQLSMKKELLAPTPPGKSHEHGSYGLNSFHQSSSVPGPQLPLQNDSDSSQQYSPTSHASSNFQHGFERIQFKSATANNGKRRAQQQYYHLIVELWANVQNPRDDSPKWVKIAARSSHPVVVRGRSPSHYQHEGPHNAGASRGAGGAGLGGPGHHGLGSNSTRSFGSYGNGLSNSGATMGGNMYRGNTYSLDPSPIGSHSVSSASSLSGGPGEGLVGDQHMVDDDTKMNEAPQDYSYYPAPLYESIPAKLEHSLPLPQRNIKEEYPGPAASAAAWHNGSCGRFQDWDWDWDWDWDGDWEALDCTALHCGMAWYDEDSWLTHALSPKPSTIFISLAIAILLPILLHSFLYRKAASATGLPTFLLVGPSGGGKTAFTTLTERGTVPTTHTSTTPLSIEALLPDPHVPASSRYRSPGDPAFERSRRFIILDTPGHGKLRNFATSALADPKNVRAIIFVVDAAAIAEEAGLNEAAEYLHDVLLSLQKRYTNAKTSKGPKEIPVLIAANKMDLFTAEPANLVKIKLEKALSEVRNNRAKALRDAGAALSGGDDDVDEEKEWLGEGGEGSFEFDQMREIGTTVHVVGGNVSQGKNAGDVAGWWSWIGEHL</sequence>
<dbReference type="PANTHER" id="PTHR35144">
    <property type="entry name" value="MEIOSIS-SPECIFIC TRANSCRIPTION FACTOR NDT80"/>
    <property type="match status" value="1"/>
</dbReference>
<dbReference type="PROSITE" id="PS51517">
    <property type="entry name" value="NDT80"/>
    <property type="match status" value="1"/>
</dbReference>
<feature type="region of interest" description="Disordered" evidence="12">
    <location>
        <begin position="453"/>
        <end position="495"/>
    </location>
</feature>
<evidence type="ECO:0000256" key="12">
    <source>
        <dbReference type="SAM" id="MobiDB-lite"/>
    </source>
</evidence>
<keyword evidence="14" id="KW-1185">Reference proteome</keyword>
<evidence type="ECO:0000256" key="2">
    <source>
        <dbReference type="ARBA" id="ARBA00005619"/>
    </source>
</evidence>
<feature type="region of interest" description="Disordered" evidence="12">
    <location>
        <begin position="523"/>
        <end position="553"/>
    </location>
</feature>
<feature type="compositionally biased region" description="Gly residues" evidence="12">
    <location>
        <begin position="475"/>
        <end position="489"/>
    </location>
</feature>
<evidence type="ECO:0000256" key="3">
    <source>
        <dbReference type="ARBA" id="ARBA00020256"/>
    </source>
</evidence>
<dbReference type="OrthoDB" id="2288358at2759"/>
<evidence type="ECO:0000256" key="7">
    <source>
        <dbReference type="ARBA" id="ARBA00022989"/>
    </source>
</evidence>